<dbReference type="RefSeq" id="WP_074766055.1">
    <property type="nucleotide sequence ID" value="NZ_FNWO01000003.1"/>
</dbReference>
<keyword evidence="9" id="KW-1185">Reference proteome</keyword>
<proteinExistence type="predicted"/>
<evidence type="ECO:0000256" key="6">
    <source>
        <dbReference type="SAM" id="Phobius"/>
    </source>
</evidence>
<reference evidence="9" key="1">
    <citation type="submission" date="2016-10" db="EMBL/GenBank/DDBJ databases">
        <authorList>
            <person name="Varghese N."/>
            <person name="Submissions S."/>
        </authorList>
    </citation>
    <scope>NUCLEOTIDE SEQUENCE [LARGE SCALE GENOMIC DNA]</scope>
    <source>
        <strain evidence="9">DSM 13234</strain>
    </source>
</reference>
<evidence type="ECO:0000313" key="9">
    <source>
        <dbReference type="Proteomes" id="UP000182983"/>
    </source>
</evidence>
<organism evidence="8 9">
    <name type="scientific">Magnetospirillum fulvum</name>
    <name type="common">Rhodospirillum fulvum</name>
    <dbReference type="NCBI Taxonomy" id="1082"/>
    <lineage>
        <taxon>Bacteria</taxon>
        <taxon>Pseudomonadati</taxon>
        <taxon>Pseudomonadota</taxon>
        <taxon>Alphaproteobacteria</taxon>
        <taxon>Rhodospirillales</taxon>
        <taxon>Rhodospirillaceae</taxon>
        <taxon>Magnetospirillum</taxon>
    </lineage>
</organism>
<dbReference type="Pfam" id="PF03176">
    <property type="entry name" value="MMPL"/>
    <property type="match status" value="2"/>
</dbReference>
<name>A0A1H6H5W7_MAGFU</name>
<dbReference type="EMBL" id="FNWO01000003">
    <property type="protein sequence ID" value="SEH30682.1"/>
    <property type="molecule type" value="Genomic_DNA"/>
</dbReference>
<keyword evidence="5 6" id="KW-0472">Membrane</keyword>
<feature type="transmembrane region" description="Helical" evidence="6">
    <location>
        <begin position="343"/>
        <end position="367"/>
    </location>
</feature>
<feature type="transmembrane region" description="Helical" evidence="6">
    <location>
        <begin position="635"/>
        <end position="651"/>
    </location>
</feature>
<gene>
    <name evidence="8" type="ORF">SAMN04244559_00948</name>
</gene>
<evidence type="ECO:0000256" key="4">
    <source>
        <dbReference type="ARBA" id="ARBA00022989"/>
    </source>
</evidence>
<feature type="transmembrane region" description="Helical" evidence="6">
    <location>
        <begin position="728"/>
        <end position="751"/>
    </location>
</feature>
<dbReference type="AlphaFoldDB" id="A0A1H6H5W7"/>
<protein>
    <recommendedName>
        <fullName evidence="7">Membrane transport protein MMPL domain-containing protein</fullName>
    </recommendedName>
</protein>
<dbReference type="GO" id="GO:0005886">
    <property type="term" value="C:plasma membrane"/>
    <property type="evidence" value="ECO:0007669"/>
    <property type="project" value="UniProtKB-SubCell"/>
</dbReference>
<sequence length="794" mass="86641">MTAAEPRIRTDTDADLLHHKTAHAIEVRVEALLFRFRPLILVVMGIASLIFAYLATGLTADASFQKMVPAGHPYIANTLKYQSELRPLGNVVRVAVEAVDGDIYSQHFLETLRKVTDEIFYIPGVDRGNLKSLWTPNVMWYEVTEEGMRNGVIVPQGFDGSERMLAEVRTNVLRSGRVGSLVASDHRSAVVLAPLLEVDPQTGAKLDYGRFSEQLEQKIRDRFQDGTVRIHITGFAKIVGDLIAGAKVILIFFGVTFVLTTLLLLWYSRCLRSTLVTVFCCGLAVLWQLGIVKLLGFGLDPYSILVPFLTFAIGVSHAVQNINTMASMRAAGHSTLEAAKVTFRLLFVPGSIALVCDAVGFSTLLVIEIGVIQELAISASIGVAVVILTKMLLLPVLMSYVGVGERAIADQRAKTRRQPRKIAFWIARAAEPRWAAVAVGVALVLLAGAFVAGRDLKIGDLDPGAPELRAESRYNRDVAFFAAHYATSPDVFVAMVRTPPGECGSYPVAALIDRYQTEMESVAGVESSASMVDAMKKSIAGTNGGDPRWHAISRDRYVSNAVYKMIPPELHNSDCSMVPVMLYLTDHKAETLTRVIDASERFAARVNDQEIQILLAAGTAGIEGATNIVIKSAERTMLFLVYGIVAILLLWEFRSWRVVVAIMFPLYITSVLCEAIMAQLGLGVKVATLPVIALGVGIGVDYGIYIYNRLELYLESGLSLRDAYVETLKTTGTAVAMTGVTLAIGVMSWVFSDIKFQADMGLLLTFMFLWNMAGAIVLIPAVMALLQRRSPQAA</sequence>
<feature type="transmembrane region" description="Helical" evidence="6">
    <location>
        <begin position="302"/>
        <end position="322"/>
    </location>
</feature>
<dbReference type="InterPro" id="IPR050545">
    <property type="entry name" value="Mycobact_MmpL"/>
</dbReference>
<feature type="domain" description="Membrane transport protein MMPL" evidence="7">
    <location>
        <begin position="216"/>
        <end position="429"/>
    </location>
</feature>
<evidence type="ECO:0000256" key="2">
    <source>
        <dbReference type="ARBA" id="ARBA00022475"/>
    </source>
</evidence>
<dbReference type="PANTHER" id="PTHR33406">
    <property type="entry name" value="MEMBRANE PROTEIN MJ1562-RELATED"/>
    <property type="match status" value="1"/>
</dbReference>
<comment type="subcellular location">
    <subcellularLocation>
        <location evidence="1">Cell membrane</location>
        <topology evidence="1">Multi-pass membrane protein</topology>
    </subcellularLocation>
</comment>
<dbReference type="OrthoDB" id="5963930at2"/>
<feature type="transmembrane region" description="Helical" evidence="6">
    <location>
        <begin position="274"/>
        <end position="296"/>
    </location>
</feature>
<feature type="transmembrane region" description="Helical" evidence="6">
    <location>
        <begin position="686"/>
        <end position="707"/>
    </location>
</feature>
<keyword evidence="3 6" id="KW-0812">Transmembrane</keyword>
<accession>A0A1H6H5W7</accession>
<dbReference type="SUPFAM" id="SSF82866">
    <property type="entry name" value="Multidrug efflux transporter AcrB transmembrane domain"/>
    <property type="match status" value="2"/>
</dbReference>
<feature type="transmembrane region" description="Helical" evidence="6">
    <location>
        <begin position="658"/>
        <end position="680"/>
    </location>
</feature>
<dbReference type="InterPro" id="IPR004869">
    <property type="entry name" value="MMPL_dom"/>
</dbReference>
<feature type="transmembrane region" description="Helical" evidence="6">
    <location>
        <begin position="763"/>
        <end position="786"/>
    </location>
</feature>
<evidence type="ECO:0000256" key="1">
    <source>
        <dbReference type="ARBA" id="ARBA00004651"/>
    </source>
</evidence>
<evidence type="ECO:0000256" key="3">
    <source>
        <dbReference type="ARBA" id="ARBA00022692"/>
    </source>
</evidence>
<feature type="transmembrane region" description="Helical" evidence="6">
    <location>
        <begin position="38"/>
        <end position="58"/>
    </location>
</feature>
<keyword evidence="4 6" id="KW-1133">Transmembrane helix</keyword>
<evidence type="ECO:0000313" key="8">
    <source>
        <dbReference type="EMBL" id="SEH30682.1"/>
    </source>
</evidence>
<feature type="transmembrane region" description="Helical" evidence="6">
    <location>
        <begin position="248"/>
        <end position="267"/>
    </location>
</feature>
<feature type="transmembrane region" description="Helical" evidence="6">
    <location>
        <begin position="434"/>
        <end position="453"/>
    </location>
</feature>
<evidence type="ECO:0000259" key="7">
    <source>
        <dbReference type="Pfam" id="PF03176"/>
    </source>
</evidence>
<evidence type="ECO:0000256" key="5">
    <source>
        <dbReference type="ARBA" id="ARBA00023136"/>
    </source>
</evidence>
<feature type="transmembrane region" description="Helical" evidence="6">
    <location>
        <begin position="379"/>
        <end position="403"/>
    </location>
</feature>
<keyword evidence="2" id="KW-1003">Cell membrane</keyword>
<feature type="domain" description="Membrane transport protein MMPL" evidence="7">
    <location>
        <begin position="568"/>
        <end position="789"/>
    </location>
</feature>
<dbReference type="Proteomes" id="UP000182983">
    <property type="component" value="Unassembled WGS sequence"/>
</dbReference>
<dbReference type="Gene3D" id="1.20.1640.10">
    <property type="entry name" value="Multidrug efflux transporter AcrB transmembrane domain"/>
    <property type="match status" value="2"/>
</dbReference>
<dbReference type="PANTHER" id="PTHR33406:SF10">
    <property type="entry name" value="SSD DOMAIN-CONTAINING PROTEIN"/>
    <property type="match status" value="1"/>
</dbReference>